<organism evidence="15 16">
    <name type="scientific">Candidatus Muproteobacteria bacterium RBG_16_65_34</name>
    <dbReference type="NCBI Taxonomy" id="1817760"/>
    <lineage>
        <taxon>Bacteria</taxon>
        <taxon>Pseudomonadati</taxon>
        <taxon>Pseudomonadota</taxon>
        <taxon>Candidatus Muproteobacteria</taxon>
    </lineage>
</organism>
<dbReference type="SUPFAM" id="SSF51735">
    <property type="entry name" value="NAD(P)-binding Rossmann-fold domains"/>
    <property type="match status" value="1"/>
</dbReference>
<dbReference type="FunFam" id="3.40.50.720:FF:000036">
    <property type="entry name" value="Glutathione-regulated potassium-efflux system protein KefB"/>
    <property type="match status" value="1"/>
</dbReference>
<evidence type="ECO:0000256" key="3">
    <source>
        <dbReference type="ARBA" id="ARBA00022448"/>
    </source>
</evidence>
<dbReference type="InterPro" id="IPR038770">
    <property type="entry name" value="Na+/solute_symporter_sf"/>
</dbReference>
<keyword evidence="11" id="KW-0406">Ion transport</keyword>
<accession>A0A1F6TJT8</accession>
<name>A0A1F6TJT8_9PROT</name>
<keyword evidence="3" id="KW-0813">Transport</keyword>
<keyword evidence="6" id="KW-0997">Cell inner membrane</keyword>
<dbReference type="Gene3D" id="3.40.50.720">
    <property type="entry name" value="NAD(P)-binding Rossmann-like Domain"/>
    <property type="match status" value="1"/>
</dbReference>
<keyword evidence="4" id="KW-0050">Antiport</keyword>
<evidence type="ECO:0000256" key="12">
    <source>
        <dbReference type="ARBA" id="ARBA00023136"/>
    </source>
</evidence>
<feature type="transmembrane region" description="Helical" evidence="13">
    <location>
        <begin position="270"/>
        <end position="290"/>
    </location>
</feature>
<feature type="transmembrane region" description="Helical" evidence="13">
    <location>
        <begin position="326"/>
        <end position="349"/>
    </location>
</feature>
<dbReference type="InterPro" id="IPR006153">
    <property type="entry name" value="Cation/H_exchanger_TM"/>
</dbReference>
<keyword evidence="10 13" id="KW-1133">Transmembrane helix</keyword>
<dbReference type="Gene3D" id="1.20.1530.20">
    <property type="match status" value="1"/>
</dbReference>
<evidence type="ECO:0000256" key="11">
    <source>
        <dbReference type="ARBA" id="ARBA00023065"/>
    </source>
</evidence>
<dbReference type="GO" id="GO:0006813">
    <property type="term" value="P:potassium ion transport"/>
    <property type="evidence" value="ECO:0007669"/>
    <property type="project" value="UniProtKB-KW"/>
</dbReference>
<keyword evidence="9" id="KW-0630">Potassium</keyword>
<dbReference type="NCBIfam" id="TIGR00932">
    <property type="entry name" value="2a37"/>
    <property type="match status" value="1"/>
</dbReference>
<dbReference type="Proteomes" id="UP000178885">
    <property type="component" value="Unassembled WGS sequence"/>
</dbReference>
<evidence type="ECO:0000256" key="2">
    <source>
        <dbReference type="ARBA" id="ARBA00005551"/>
    </source>
</evidence>
<evidence type="ECO:0000256" key="1">
    <source>
        <dbReference type="ARBA" id="ARBA00004429"/>
    </source>
</evidence>
<evidence type="ECO:0000256" key="7">
    <source>
        <dbReference type="ARBA" id="ARBA00022538"/>
    </source>
</evidence>
<feature type="transmembrane region" description="Helical" evidence="13">
    <location>
        <begin position="114"/>
        <end position="135"/>
    </location>
</feature>
<feature type="transmembrane region" description="Helical" evidence="13">
    <location>
        <begin position="182"/>
        <end position="203"/>
    </location>
</feature>
<keyword evidence="12 13" id="KW-0472">Membrane</keyword>
<feature type="transmembrane region" description="Helical" evidence="13">
    <location>
        <begin position="6"/>
        <end position="23"/>
    </location>
</feature>
<comment type="similarity">
    <text evidence="2">Belongs to the monovalent cation:proton antiporter 2 (CPA2) transporter (TC 2.A.37) family.</text>
</comment>
<dbReference type="InterPro" id="IPR004771">
    <property type="entry name" value="K/H_exchanger"/>
</dbReference>
<evidence type="ECO:0000313" key="15">
    <source>
        <dbReference type="EMBL" id="OGI45371.1"/>
    </source>
</evidence>
<keyword evidence="5" id="KW-1003">Cell membrane</keyword>
<feature type="transmembrane region" description="Helical" evidence="13">
    <location>
        <begin position="86"/>
        <end position="108"/>
    </location>
</feature>
<feature type="transmembrane region" description="Helical" evidence="13">
    <location>
        <begin position="296"/>
        <end position="314"/>
    </location>
</feature>
<evidence type="ECO:0000256" key="8">
    <source>
        <dbReference type="ARBA" id="ARBA00022692"/>
    </source>
</evidence>
<evidence type="ECO:0000256" key="9">
    <source>
        <dbReference type="ARBA" id="ARBA00022958"/>
    </source>
</evidence>
<dbReference type="Pfam" id="PF00999">
    <property type="entry name" value="Na_H_Exchanger"/>
    <property type="match status" value="1"/>
</dbReference>
<dbReference type="FunFam" id="1.20.1530.20:FF:000001">
    <property type="entry name" value="Glutathione-regulated potassium-efflux system protein KefB"/>
    <property type="match status" value="1"/>
</dbReference>
<keyword evidence="7" id="KW-0633">Potassium transport</keyword>
<evidence type="ECO:0000256" key="6">
    <source>
        <dbReference type="ARBA" id="ARBA00022519"/>
    </source>
</evidence>
<dbReference type="Pfam" id="PF02254">
    <property type="entry name" value="TrkA_N"/>
    <property type="match status" value="1"/>
</dbReference>
<dbReference type="EMBL" id="MFSU01000109">
    <property type="protein sequence ID" value="OGI45371.1"/>
    <property type="molecule type" value="Genomic_DNA"/>
</dbReference>
<protein>
    <submittedName>
        <fullName evidence="15">Glutathione-regulated potassium-efflux system protein KefB</fullName>
    </submittedName>
</protein>
<feature type="transmembrane region" description="Helical" evidence="13">
    <location>
        <begin position="355"/>
        <end position="375"/>
    </location>
</feature>
<feature type="transmembrane region" description="Helical" evidence="13">
    <location>
        <begin position="147"/>
        <end position="170"/>
    </location>
</feature>
<dbReference type="PANTHER" id="PTHR46157">
    <property type="entry name" value="K(+) EFFLUX ANTIPORTER 3, CHLOROPLASTIC"/>
    <property type="match status" value="1"/>
</dbReference>
<evidence type="ECO:0000256" key="4">
    <source>
        <dbReference type="ARBA" id="ARBA00022449"/>
    </source>
</evidence>
<dbReference type="PANTHER" id="PTHR46157:SF4">
    <property type="entry name" value="K(+) EFFLUX ANTIPORTER 3, CHLOROPLASTIC"/>
    <property type="match status" value="1"/>
</dbReference>
<evidence type="ECO:0000313" key="16">
    <source>
        <dbReference type="Proteomes" id="UP000178885"/>
    </source>
</evidence>
<feature type="domain" description="RCK N-terminal" evidence="14">
    <location>
        <begin position="401"/>
        <end position="517"/>
    </location>
</feature>
<dbReference type="GO" id="GO:0005886">
    <property type="term" value="C:plasma membrane"/>
    <property type="evidence" value="ECO:0007669"/>
    <property type="project" value="UniProtKB-SubCell"/>
</dbReference>
<evidence type="ECO:0000256" key="10">
    <source>
        <dbReference type="ARBA" id="ARBA00022989"/>
    </source>
</evidence>
<feature type="transmembrane region" description="Helical" evidence="13">
    <location>
        <begin position="55"/>
        <end position="74"/>
    </location>
</feature>
<dbReference type="InterPro" id="IPR036291">
    <property type="entry name" value="NAD(P)-bd_dom_sf"/>
</dbReference>
<feature type="transmembrane region" description="Helical" evidence="13">
    <location>
        <begin position="215"/>
        <end position="233"/>
    </location>
</feature>
<feature type="transmembrane region" description="Helical" evidence="13">
    <location>
        <begin position="30"/>
        <end position="49"/>
    </location>
</feature>
<dbReference type="PROSITE" id="PS51201">
    <property type="entry name" value="RCK_N"/>
    <property type="match status" value="1"/>
</dbReference>
<dbReference type="GO" id="GO:0015297">
    <property type="term" value="F:antiporter activity"/>
    <property type="evidence" value="ECO:0007669"/>
    <property type="project" value="UniProtKB-KW"/>
</dbReference>
<keyword evidence="8 13" id="KW-0812">Transmembrane</keyword>
<comment type="subcellular location">
    <subcellularLocation>
        <location evidence="1">Cell inner membrane</location>
        <topology evidence="1">Multi-pass membrane protein</topology>
    </subcellularLocation>
</comment>
<evidence type="ECO:0000256" key="13">
    <source>
        <dbReference type="SAM" id="Phobius"/>
    </source>
</evidence>
<gene>
    <name evidence="15" type="ORF">A2151_01545</name>
</gene>
<dbReference type="InterPro" id="IPR003148">
    <property type="entry name" value="RCK_N"/>
</dbReference>
<evidence type="ECO:0000259" key="14">
    <source>
        <dbReference type="PROSITE" id="PS51201"/>
    </source>
</evidence>
<sequence length="593" mass="63695">MDTSLLHEAVVFLAAAVITVPLFKRLGIGAVLGYLAAGVLIGPWLLGFVRDVENILHFAELGVVLLLFIIGLELQPSRLWALRKPVFGLGSAQVLATGLALALAGFVLGLSAATALIVGLVLSFSSTALALQLLAEKKQLPTHHGRASFAILLFQDLAAIPLLAIIPLLGVGTSGIDRGGSALAIASAIALIAAVVVGGRWLLRPFLRLAASATDREIFTAAALLVVVGTALLMEQAGLSMALGSFLAGVLLADSEYRHELEADIEPFKGLLLGLFFIAVGISVDLGLVLHRPLTVLGLVAGLMATKALTLYGLGRIARQSHASSVNLALFLSQGGEFAFVLFGVAAGAQAMDKALADLLIVVVSASMVLTPLLVSLNERILKIGYSAAPPREFDRIEDRDHRVIIAGFGRFGQMVARTLRLKKIPFTALEASFEQVDFVRKYGSKIYFGDASRLDLLRAARADQAEAFVLAIDDVEASVKTAQMVKKHYPHLKIYARARNRQHAYRLMDVGVERIMRETFLSSLELARDVLLGLGYSAVEANAAVHKFREHDEALLERQHKIYRDEAQLIAAARQGAEELERLFEQDTGAAK</sequence>
<reference evidence="15 16" key="1">
    <citation type="journal article" date="2016" name="Nat. Commun.">
        <title>Thousands of microbial genomes shed light on interconnected biogeochemical processes in an aquifer system.</title>
        <authorList>
            <person name="Anantharaman K."/>
            <person name="Brown C.T."/>
            <person name="Hug L.A."/>
            <person name="Sharon I."/>
            <person name="Castelle C.J."/>
            <person name="Probst A.J."/>
            <person name="Thomas B.C."/>
            <person name="Singh A."/>
            <person name="Wilkins M.J."/>
            <person name="Karaoz U."/>
            <person name="Brodie E.L."/>
            <person name="Williams K.H."/>
            <person name="Hubbard S.S."/>
            <person name="Banfield J.F."/>
        </authorList>
    </citation>
    <scope>NUCLEOTIDE SEQUENCE [LARGE SCALE GENOMIC DNA]</scope>
</reference>
<evidence type="ECO:0000256" key="5">
    <source>
        <dbReference type="ARBA" id="ARBA00022475"/>
    </source>
</evidence>
<proteinExistence type="inferred from homology"/>
<dbReference type="GO" id="GO:0008324">
    <property type="term" value="F:monoatomic cation transmembrane transporter activity"/>
    <property type="evidence" value="ECO:0007669"/>
    <property type="project" value="InterPro"/>
</dbReference>
<comment type="caution">
    <text evidence="15">The sequence shown here is derived from an EMBL/GenBank/DDBJ whole genome shotgun (WGS) entry which is preliminary data.</text>
</comment>
<dbReference type="GO" id="GO:1902600">
    <property type="term" value="P:proton transmembrane transport"/>
    <property type="evidence" value="ECO:0007669"/>
    <property type="project" value="InterPro"/>
</dbReference>
<dbReference type="STRING" id="1817760.A2151_01545"/>
<dbReference type="AlphaFoldDB" id="A0A1F6TJT8"/>